<dbReference type="Proteomes" id="UP000887577">
    <property type="component" value="Unplaced"/>
</dbReference>
<reference evidence="2" key="1">
    <citation type="submission" date="2022-11" db="UniProtKB">
        <authorList>
            <consortium name="WormBaseParasite"/>
        </authorList>
    </citation>
    <scope>IDENTIFICATION</scope>
</reference>
<keyword evidence="1" id="KW-1185">Reference proteome</keyword>
<name>A0A914YFG2_9BILA</name>
<proteinExistence type="predicted"/>
<organism evidence="1 2">
    <name type="scientific">Panagrolaimus superbus</name>
    <dbReference type="NCBI Taxonomy" id="310955"/>
    <lineage>
        <taxon>Eukaryota</taxon>
        <taxon>Metazoa</taxon>
        <taxon>Ecdysozoa</taxon>
        <taxon>Nematoda</taxon>
        <taxon>Chromadorea</taxon>
        <taxon>Rhabditida</taxon>
        <taxon>Tylenchina</taxon>
        <taxon>Panagrolaimomorpha</taxon>
        <taxon>Panagrolaimoidea</taxon>
        <taxon>Panagrolaimidae</taxon>
        <taxon>Panagrolaimus</taxon>
    </lineage>
</organism>
<sequence>MLTNSPSNVKYFDGLNIALLGKSLNCENNINNAGGSGITDLGNTFIENSSQDKSFVASIFINAETVCAAKATRVFYTIYRNSKFFVGDNGNGNGIISSASTHKNALSNLSSKFSAATTSKKVLDLPRICKRELLETDGRVVSATALKRTQKGDFKAIHSFETDNDLKNMVTIKYSEDHVNWYSITWKT</sequence>
<evidence type="ECO:0000313" key="1">
    <source>
        <dbReference type="Proteomes" id="UP000887577"/>
    </source>
</evidence>
<protein>
    <submittedName>
        <fullName evidence="2">Uncharacterized protein</fullName>
    </submittedName>
</protein>
<accession>A0A914YFG2</accession>
<dbReference type="AlphaFoldDB" id="A0A914YFG2"/>
<evidence type="ECO:0000313" key="2">
    <source>
        <dbReference type="WBParaSite" id="PSU_v2.g17499.t1"/>
    </source>
</evidence>
<dbReference type="WBParaSite" id="PSU_v2.g17499.t1">
    <property type="protein sequence ID" value="PSU_v2.g17499.t1"/>
    <property type="gene ID" value="PSU_v2.g17499"/>
</dbReference>